<feature type="compositionally biased region" description="Acidic residues" evidence="6">
    <location>
        <begin position="380"/>
        <end position="390"/>
    </location>
</feature>
<feature type="compositionally biased region" description="Acidic residues" evidence="6">
    <location>
        <begin position="578"/>
        <end position="588"/>
    </location>
</feature>
<feature type="compositionally biased region" description="Polar residues" evidence="6">
    <location>
        <begin position="756"/>
        <end position="771"/>
    </location>
</feature>
<protein>
    <recommendedName>
        <fullName evidence="7">CENP-T/Histone H4 histone fold domain-containing protein</fullName>
    </recommendedName>
</protein>
<feature type="compositionally biased region" description="Acidic residues" evidence="6">
    <location>
        <begin position="606"/>
        <end position="618"/>
    </location>
</feature>
<feature type="compositionally biased region" description="Basic and acidic residues" evidence="6">
    <location>
        <begin position="504"/>
        <end position="514"/>
    </location>
</feature>
<proteinExistence type="inferred from homology"/>
<feature type="compositionally biased region" description="Basic and acidic residues" evidence="6">
    <location>
        <begin position="230"/>
        <end position="268"/>
    </location>
</feature>
<feature type="compositionally biased region" description="Acidic residues" evidence="6">
    <location>
        <begin position="269"/>
        <end position="278"/>
    </location>
</feature>
<gene>
    <name evidence="8" type="ORF">RIMI_LOCUS7945621</name>
</gene>
<feature type="compositionally biased region" description="Acidic residues" evidence="6">
    <location>
        <begin position="549"/>
        <end position="559"/>
    </location>
</feature>
<dbReference type="InterPro" id="IPR028255">
    <property type="entry name" value="CENP-T"/>
</dbReference>
<feature type="compositionally biased region" description="Acidic residues" evidence="6">
    <location>
        <begin position="352"/>
        <end position="364"/>
    </location>
</feature>
<comment type="subcellular location">
    <subcellularLocation>
        <location evidence="2">Chromosome</location>
    </subcellularLocation>
    <subcellularLocation>
        <location evidence="1">Nucleus</location>
    </subcellularLocation>
</comment>
<accession>A0ABN9LGA5</accession>
<feature type="region of interest" description="Disordered" evidence="6">
    <location>
        <begin position="734"/>
        <end position="771"/>
    </location>
</feature>
<keyword evidence="5" id="KW-0539">Nucleus</keyword>
<feature type="region of interest" description="Disordered" evidence="6">
    <location>
        <begin position="230"/>
        <end position="667"/>
    </location>
</feature>
<evidence type="ECO:0000313" key="9">
    <source>
        <dbReference type="Proteomes" id="UP001176940"/>
    </source>
</evidence>
<feature type="domain" description="CENP-T/Histone H4 histone fold" evidence="7">
    <location>
        <begin position="776"/>
        <end position="861"/>
    </location>
</feature>
<feature type="compositionally biased region" description="Basic residues" evidence="6">
    <location>
        <begin position="739"/>
        <end position="755"/>
    </location>
</feature>
<evidence type="ECO:0000313" key="8">
    <source>
        <dbReference type="EMBL" id="CAJ0939110.1"/>
    </source>
</evidence>
<feature type="compositionally biased region" description="Polar residues" evidence="6">
    <location>
        <begin position="636"/>
        <end position="646"/>
    </location>
</feature>
<dbReference type="PANTHER" id="PTHR46904:SF1">
    <property type="entry name" value="CENTROMERE PROTEIN T"/>
    <property type="match status" value="1"/>
</dbReference>
<comment type="similarity">
    <text evidence="3">Belongs to the CENP-T/CNN1 family.</text>
</comment>
<feature type="compositionally biased region" description="Basic and acidic residues" evidence="6">
    <location>
        <begin position="619"/>
        <end position="628"/>
    </location>
</feature>
<evidence type="ECO:0000256" key="2">
    <source>
        <dbReference type="ARBA" id="ARBA00004286"/>
    </source>
</evidence>
<evidence type="ECO:0000256" key="6">
    <source>
        <dbReference type="SAM" id="MobiDB-lite"/>
    </source>
</evidence>
<evidence type="ECO:0000256" key="3">
    <source>
        <dbReference type="ARBA" id="ARBA00010137"/>
    </source>
</evidence>
<dbReference type="CDD" id="cd22920">
    <property type="entry name" value="HFD_CENP-T"/>
    <property type="match status" value="1"/>
</dbReference>
<dbReference type="Proteomes" id="UP001176940">
    <property type="component" value="Unassembled WGS sequence"/>
</dbReference>
<feature type="compositionally biased region" description="Acidic residues" evidence="6">
    <location>
        <begin position="438"/>
        <end position="448"/>
    </location>
</feature>
<organism evidence="8 9">
    <name type="scientific">Ranitomeya imitator</name>
    <name type="common">mimic poison frog</name>
    <dbReference type="NCBI Taxonomy" id="111125"/>
    <lineage>
        <taxon>Eukaryota</taxon>
        <taxon>Metazoa</taxon>
        <taxon>Chordata</taxon>
        <taxon>Craniata</taxon>
        <taxon>Vertebrata</taxon>
        <taxon>Euteleostomi</taxon>
        <taxon>Amphibia</taxon>
        <taxon>Batrachia</taxon>
        <taxon>Anura</taxon>
        <taxon>Neobatrachia</taxon>
        <taxon>Hyloidea</taxon>
        <taxon>Dendrobatidae</taxon>
        <taxon>Dendrobatinae</taxon>
        <taxon>Ranitomeya</taxon>
    </lineage>
</organism>
<evidence type="ECO:0000256" key="4">
    <source>
        <dbReference type="ARBA" id="ARBA00022454"/>
    </source>
</evidence>
<keyword evidence="9" id="KW-1185">Reference proteome</keyword>
<feature type="compositionally biased region" description="Acidic residues" evidence="6">
    <location>
        <begin position="520"/>
        <end position="530"/>
    </location>
</feature>
<dbReference type="Pfam" id="PF15511">
    <property type="entry name" value="CENP-T_C"/>
    <property type="match status" value="1"/>
</dbReference>
<feature type="compositionally biased region" description="Acidic residues" evidence="6">
    <location>
        <begin position="467"/>
        <end position="477"/>
    </location>
</feature>
<evidence type="ECO:0000256" key="5">
    <source>
        <dbReference type="ARBA" id="ARBA00023242"/>
    </source>
</evidence>
<dbReference type="InterPro" id="IPR035425">
    <property type="entry name" value="CENP-T/H4_C"/>
</dbReference>
<name>A0ABN9LGA5_9NEOB</name>
<evidence type="ECO:0000259" key="7">
    <source>
        <dbReference type="Pfam" id="PF15511"/>
    </source>
</evidence>
<feature type="compositionally biased region" description="Acidic residues" evidence="6">
    <location>
        <begin position="305"/>
        <end position="314"/>
    </location>
</feature>
<dbReference type="EMBL" id="CAUEEQ010015418">
    <property type="protein sequence ID" value="CAJ0939110.1"/>
    <property type="molecule type" value="Genomic_DNA"/>
</dbReference>
<feature type="compositionally biased region" description="Acidic residues" evidence="6">
    <location>
        <begin position="493"/>
        <end position="503"/>
    </location>
</feature>
<evidence type="ECO:0000256" key="1">
    <source>
        <dbReference type="ARBA" id="ARBA00004123"/>
    </source>
</evidence>
<feature type="compositionally biased region" description="Acidic residues" evidence="6">
    <location>
        <begin position="323"/>
        <end position="332"/>
    </location>
</feature>
<keyword evidence="4" id="KW-0158">Chromosome</keyword>
<reference evidence="8" key="1">
    <citation type="submission" date="2023-07" db="EMBL/GenBank/DDBJ databases">
        <authorList>
            <person name="Stuckert A."/>
        </authorList>
    </citation>
    <scope>NUCLEOTIDE SEQUENCE</scope>
</reference>
<sequence>MALQQGRSADVIRIRRHAVSGLLPARRVRAGGRPGRYRRVAPATLRQENPEGALTADAVIPISQMECHLLNNIGPKCICNGGKQFSYLVTEKFDPKSCCPVSPEYADTPYVGIDYMSVIKMHFGTKLPAGRFGGRIAHAPAILEDGGAQGEDGRDPGRIEWAERKTVVTCGDLPHFKGLMPSSAPVDIARKGGPHLPGPFLPSRDPDAILIFRKQRRASKLFLSSRDEIKEASGELSERGTRKLKANDRSTEENVIKQFRGDQSKVIEDSDGGEDSEDNIVHVSDQAVDNSSKDGADVVHGSGEIGDDSSDDGADDVHGSSEVENDNGEDNADDGHAAGEDGADVVHGSGEVTDDDVSEVEADDGYAAGKDDVVHASGEITDDSSEDEADDAHAAGEDGADVVRGSGEVMDDSSEDEADDAHAAGEDGADVVRGSGEVMDDSSEDEADDAHAAGEDGADVVHGSGEVTDDSEVEADDGYAAGKDDVVHASGEITDDSSEDEADDAHAAGKDDVVHASGEITDDSSEDEADDAHAAGEDGAVVVHGSGEITDDSSEDEADDAHAAGEDGAVVVHGSGEITDDSSEDEADDAHAAGEYGAGVVHGSGEDDSDEDDIDEADDVRVEAKVADDLPDDESNMQPNKSSVTHSNRKSAGIADYSHPEQRTRLSSKLSYGNNMKTADSIHLQSVSVSRSEQGSELLETTGDESLDLAMFREIKKVESNQLVLEELPEPPPYLKSVHSARRAKPAPVRKKIQRTKSATPKKSGSALKSSQVKQIFNRHAQVRVSKEALTDVEKCLDLYMDQVASDLGAYAAHAKRKTITRADMELLMKRQRLVTDTTSLNVLIEKHLPMECRKLLIPCAKSGNQIFHSLSRKLISEYANKVTWASKD</sequence>
<dbReference type="InterPro" id="IPR009072">
    <property type="entry name" value="Histone-fold"/>
</dbReference>
<feature type="compositionally biased region" description="Acidic residues" evidence="6">
    <location>
        <begin position="409"/>
        <end position="419"/>
    </location>
</feature>
<dbReference type="SUPFAM" id="SSF47113">
    <property type="entry name" value="Histone-fold"/>
    <property type="match status" value="1"/>
</dbReference>
<dbReference type="Gene3D" id="1.10.20.10">
    <property type="entry name" value="Histone, subunit A"/>
    <property type="match status" value="1"/>
</dbReference>
<comment type="caution">
    <text evidence="8">The sequence shown here is derived from an EMBL/GenBank/DDBJ whole genome shotgun (WGS) entry which is preliminary data.</text>
</comment>
<dbReference type="PANTHER" id="PTHR46904">
    <property type="entry name" value="CENTROMERE PROTEIN T"/>
    <property type="match status" value="1"/>
</dbReference>